<dbReference type="GO" id="GO:0016020">
    <property type="term" value="C:membrane"/>
    <property type="evidence" value="ECO:0007669"/>
    <property type="project" value="UniProtKB-SubCell"/>
</dbReference>
<proteinExistence type="predicted"/>
<dbReference type="Pfam" id="PF01943">
    <property type="entry name" value="Polysacc_synt"/>
    <property type="match status" value="1"/>
</dbReference>
<protein>
    <submittedName>
        <fullName evidence="6">Polysaccharide biosynthesis protein</fullName>
    </submittedName>
</protein>
<evidence type="ECO:0000313" key="6">
    <source>
        <dbReference type="EMBL" id="AKM82207.1"/>
    </source>
</evidence>
<name>A0A0G4B5G6_9BACT</name>
<dbReference type="STRING" id="1618337.UT28_C0001G0401"/>
<organism evidence="6 7">
    <name type="scientific">Berkelbacteria bacterium GW2011_GWE1_39_12</name>
    <dbReference type="NCBI Taxonomy" id="1618337"/>
    <lineage>
        <taxon>Bacteria</taxon>
        <taxon>Candidatus Berkelbacteria</taxon>
    </lineage>
</organism>
<reference evidence="6 7" key="1">
    <citation type="journal article" date="2015" name="Nature">
        <title>rRNA introns, odd ribosomes, and small enigmatic genomes across a large radiation of phyla.</title>
        <authorList>
            <person name="Brown C.T."/>
            <person name="Hug L.A."/>
            <person name="Thomas B.C."/>
            <person name="Sharon I."/>
            <person name="Castelle C.J."/>
            <person name="Singh A."/>
            <person name="Wilkins M.J."/>
            <person name="Williams K.H."/>
            <person name="Banfield J.F."/>
        </authorList>
    </citation>
    <scope>NUCLEOTIDE SEQUENCE [LARGE SCALE GENOMIC DNA]</scope>
</reference>
<dbReference type="KEGG" id="bbgw:UT28_C0001G0401"/>
<feature type="transmembrane region" description="Helical" evidence="5">
    <location>
        <begin position="222"/>
        <end position="239"/>
    </location>
</feature>
<dbReference type="AlphaFoldDB" id="A0A0G4B5G6"/>
<feature type="transmembrane region" description="Helical" evidence="5">
    <location>
        <begin position="154"/>
        <end position="174"/>
    </location>
</feature>
<dbReference type="PANTHER" id="PTHR43424:SF1">
    <property type="entry name" value="LOCUS PUTATIVE PROTEIN 1-RELATED"/>
    <property type="match status" value="1"/>
</dbReference>
<feature type="transmembrane region" description="Helical" evidence="5">
    <location>
        <begin position="368"/>
        <end position="388"/>
    </location>
</feature>
<evidence type="ECO:0000256" key="2">
    <source>
        <dbReference type="ARBA" id="ARBA00022692"/>
    </source>
</evidence>
<feature type="transmembrane region" description="Helical" evidence="5">
    <location>
        <begin position="21"/>
        <end position="42"/>
    </location>
</feature>
<feature type="transmembrane region" description="Helical" evidence="5">
    <location>
        <begin position="335"/>
        <end position="356"/>
    </location>
</feature>
<feature type="transmembrane region" description="Helical" evidence="5">
    <location>
        <begin position="394"/>
        <end position="415"/>
    </location>
</feature>
<gene>
    <name evidence="6" type="ORF">UT28_C0001G0401</name>
</gene>
<feature type="transmembrane region" description="Helical" evidence="5">
    <location>
        <begin position="302"/>
        <end position="329"/>
    </location>
</feature>
<comment type="subcellular location">
    <subcellularLocation>
        <location evidence="1">Membrane</location>
        <topology evidence="1">Multi-pass membrane protein</topology>
    </subcellularLocation>
</comment>
<dbReference type="PATRIC" id="fig|1618337.4.peg.398"/>
<dbReference type="CDD" id="cd13128">
    <property type="entry name" value="MATE_Wzx_like"/>
    <property type="match status" value="1"/>
</dbReference>
<evidence type="ECO:0000313" key="7">
    <source>
        <dbReference type="Proteomes" id="UP000035648"/>
    </source>
</evidence>
<dbReference type="Proteomes" id="UP000035648">
    <property type="component" value="Chromosome"/>
</dbReference>
<keyword evidence="4 5" id="KW-0472">Membrane</keyword>
<dbReference type="InterPro" id="IPR052556">
    <property type="entry name" value="PolySynth_Transporter"/>
</dbReference>
<evidence type="ECO:0000256" key="4">
    <source>
        <dbReference type="ARBA" id="ARBA00023136"/>
    </source>
</evidence>
<feature type="transmembrane region" description="Helical" evidence="5">
    <location>
        <begin position="95"/>
        <end position="117"/>
    </location>
</feature>
<dbReference type="InterPro" id="IPR002797">
    <property type="entry name" value="Polysacc_synth"/>
</dbReference>
<dbReference type="EMBL" id="CP011213">
    <property type="protein sequence ID" value="AKM82207.1"/>
    <property type="molecule type" value="Genomic_DNA"/>
</dbReference>
<feature type="transmembrane region" description="Helical" evidence="5">
    <location>
        <begin position="54"/>
        <end position="75"/>
    </location>
</feature>
<evidence type="ECO:0000256" key="1">
    <source>
        <dbReference type="ARBA" id="ARBA00004141"/>
    </source>
</evidence>
<keyword evidence="3 5" id="KW-1133">Transmembrane helix</keyword>
<keyword evidence="2 5" id="KW-0812">Transmembrane</keyword>
<feature type="transmembrane region" description="Helical" evidence="5">
    <location>
        <begin position="123"/>
        <end position="142"/>
    </location>
</feature>
<evidence type="ECO:0000256" key="5">
    <source>
        <dbReference type="SAM" id="Phobius"/>
    </source>
</evidence>
<sequence>MLKHYLNILKQKSVKRLAVNSIWLTADNALRIFAGFFVGVWVARFLGPDNFGQWSYALSYVSIFAVLIGSSLNNVVVRELVKFPKKRNKILGSSFVLKFSGAIIAFLLSVFSIYLFSHQANSIKLMVLIVASGTIFQSFEVINYWFESRVESNYAVIARSIAFIVSNLLKIFFVLSHYSIVWFAVASAAEIFICAIAYLSVYKASKRKILGWRFDKKVTKKIFLAGLPLIIAGILATVYSTADKILVGSFINDAALGNYSVGTMLTNSWSFIATAITISVYPSIIYTKLNSVHLYERRMKKLYSLMVIMAIFMSLPISVFSHQIIYFLYGPKYDSAAIVLSIYVWTAVPAFLDIAGQKWLFAENLQKYLPIKTLIGSTVSIVLNLIFIPKYGVVGAAFVALLSISIATYFSNAFFKETRPLFRAQTLAIIKPRILG</sequence>
<dbReference type="PANTHER" id="PTHR43424">
    <property type="entry name" value="LOCUS PUTATIVE PROTEIN 1-RELATED"/>
    <property type="match status" value="1"/>
</dbReference>
<accession>A0A0G4B5G6</accession>
<feature type="transmembrane region" description="Helical" evidence="5">
    <location>
        <begin position="259"/>
        <end position="281"/>
    </location>
</feature>
<evidence type="ECO:0000256" key="3">
    <source>
        <dbReference type="ARBA" id="ARBA00022989"/>
    </source>
</evidence>
<feature type="transmembrane region" description="Helical" evidence="5">
    <location>
        <begin position="180"/>
        <end position="201"/>
    </location>
</feature>